<dbReference type="OrthoDB" id="10044938at2759"/>
<feature type="compositionally biased region" description="Basic and acidic residues" evidence="2">
    <location>
        <begin position="485"/>
        <end position="519"/>
    </location>
</feature>
<proteinExistence type="predicted"/>
<dbReference type="GO" id="GO:0003723">
    <property type="term" value="F:RNA binding"/>
    <property type="evidence" value="ECO:0007669"/>
    <property type="project" value="UniProtKB-UniRule"/>
</dbReference>
<dbReference type="SUPFAM" id="SSF54928">
    <property type="entry name" value="RNA-binding domain, RBD"/>
    <property type="match status" value="1"/>
</dbReference>
<comment type="caution">
    <text evidence="4">The sequence shown here is derived from an EMBL/GenBank/DDBJ whole genome shotgun (WGS) entry which is preliminary data.</text>
</comment>
<feature type="compositionally biased region" description="Basic and acidic residues" evidence="2">
    <location>
        <begin position="526"/>
        <end position="535"/>
    </location>
</feature>
<protein>
    <submittedName>
        <fullName evidence="4">RNA recognition motif</fullName>
    </submittedName>
</protein>
<dbReference type="Pfam" id="PF00076">
    <property type="entry name" value="RRM_1"/>
    <property type="match status" value="1"/>
</dbReference>
<dbReference type="PANTHER" id="PTHR23295">
    <property type="entry name" value="NUCLEAR RECEPTOR COACTIVATOR 5-RELATED"/>
    <property type="match status" value="1"/>
</dbReference>
<feature type="compositionally biased region" description="Acidic residues" evidence="2">
    <location>
        <begin position="117"/>
        <end position="126"/>
    </location>
</feature>
<feature type="compositionally biased region" description="Low complexity" evidence="2">
    <location>
        <begin position="348"/>
        <end position="360"/>
    </location>
</feature>
<dbReference type="InterPro" id="IPR052600">
    <property type="entry name" value="Nuc_rcpt_coact/corep"/>
</dbReference>
<dbReference type="EMBL" id="JAANYQ010000002">
    <property type="protein sequence ID" value="KAF4126049.1"/>
    <property type="molecule type" value="Genomic_DNA"/>
</dbReference>
<feature type="domain" description="RRM" evidence="3">
    <location>
        <begin position="419"/>
        <end position="490"/>
    </location>
</feature>
<dbReference type="PROSITE" id="PS50102">
    <property type="entry name" value="RRM"/>
    <property type="match status" value="1"/>
</dbReference>
<accession>A0A9P5D916</accession>
<evidence type="ECO:0000259" key="3">
    <source>
        <dbReference type="PROSITE" id="PS50102"/>
    </source>
</evidence>
<dbReference type="SMART" id="SM00360">
    <property type="entry name" value="RRM"/>
    <property type="match status" value="1"/>
</dbReference>
<dbReference type="RefSeq" id="XP_035324701.1">
    <property type="nucleotide sequence ID" value="XM_035463277.1"/>
</dbReference>
<evidence type="ECO:0000313" key="4">
    <source>
        <dbReference type="EMBL" id="KAF4126049.1"/>
    </source>
</evidence>
<feature type="compositionally biased region" description="Polar residues" evidence="2">
    <location>
        <begin position="254"/>
        <end position="264"/>
    </location>
</feature>
<feature type="compositionally biased region" description="Low complexity" evidence="2">
    <location>
        <begin position="298"/>
        <end position="325"/>
    </location>
</feature>
<dbReference type="PANTHER" id="PTHR23295:SF6">
    <property type="entry name" value="NEOSIN, ISOFORM A"/>
    <property type="match status" value="1"/>
</dbReference>
<sequence>MTEQLEAELQATASLSPVSPSPVHTASPLVVPALQETVDNIDAMVAAVAAAEGPAPAPAPARGQPIVGHAAHENGIIPKKKKQQQSQQSRQQHPVVPVPLPAPPGPQDDSDPRDQDIVDDDNDPYGDEAASTAHNVPAPTTAGDPAQDGTDSDDYAKIFDSPISPGEGEDGQDDDFGRSIHGQGPQEQQHRHRPHPSHISPPGSKVAAAAAIPMRDIPADVAHSSSSAIRSKADAQRSMAAANGSYTDGPYTDGSHSQNSESTSQPPPIDLQKLVADLSLPNPDSSSANTATISSGKPAALADTAAPASPQQQSAAVPSAPSPTSSLPPRPPQPSAPAQTYPSQHHPTGSSTVAASATASSTDNILDVQVNPPHDYALASGYADEASAGNDYQKRWEKFLSDERQYMAEAKWDRFPEGSRIFIGNLSSDKVSKRDVFGLFHRFGRLAQISLKSAYGFVQYHTADEGHQAIENLQGAEIKGRRIHLEVSKLQDKPKRERARSPEKGRGGRRNEKRDDYRSRNHSPPRRNDYHESLGRGRGSRARSRSPVYRRNSRDSYRRRSPSPSSYGGGGGRSSHHEAQLDLPKRYGADVPDVQILLQPDISREFVVWVEDAFKSKRLTTHSMFLHPHMPKDRIIQRQAAEGVQAVVDLDMRAQSTGRIPMQAFDRSAGGANVRFHQYVDLDPGIAAEVILQTKASSAGPGPVGYGQQPLPSYGYSHEYGGPPPPGPPAAVPLVGNAYGQPAYSAQHQQQQQHQQHQQQQHQEIAALLGKVDPITLQQVLATLQYQQHQPPPQPTMTGIPPPHMGAATAPPQPDLQAILGSLAAPVTAPISSPSVSRGAPLPHSRPPQHYSSPYGVQQPPPLNGGDAAQVQNIMAQLARYRQ</sequence>
<dbReference type="Gene3D" id="3.30.70.330">
    <property type="match status" value="1"/>
</dbReference>
<keyword evidence="5" id="KW-1185">Reference proteome</keyword>
<evidence type="ECO:0000256" key="1">
    <source>
        <dbReference type="PROSITE-ProRule" id="PRU00176"/>
    </source>
</evidence>
<feature type="region of interest" description="Disordered" evidence="2">
    <location>
        <begin position="54"/>
        <end position="360"/>
    </location>
</feature>
<dbReference type="AlphaFoldDB" id="A0A9P5D916"/>
<reference evidence="4" key="1">
    <citation type="submission" date="2020-03" db="EMBL/GenBank/DDBJ databases">
        <title>Site-based positive gene gene selection in Geosmithia morbida across the United States reveals a broad range of putative effectors and factors for local host and environmental adapation.</title>
        <authorList>
            <person name="Onufrak A."/>
            <person name="Murdoch R.W."/>
            <person name="Gazis R."/>
            <person name="Huff M."/>
            <person name="Staton M."/>
            <person name="Klingeman W."/>
            <person name="Hadziabdic D."/>
        </authorList>
    </citation>
    <scope>NUCLEOTIDE SEQUENCE</scope>
    <source>
        <strain evidence="4">1262</strain>
    </source>
</reference>
<gene>
    <name evidence="4" type="ORF">GMORB2_1295</name>
</gene>
<organism evidence="4 5">
    <name type="scientific">Geosmithia morbida</name>
    <dbReference type="NCBI Taxonomy" id="1094350"/>
    <lineage>
        <taxon>Eukaryota</taxon>
        <taxon>Fungi</taxon>
        <taxon>Dikarya</taxon>
        <taxon>Ascomycota</taxon>
        <taxon>Pezizomycotina</taxon>
        <taxon>Sordariomycetes</taxon>
        <taxon>Hypocreomycetidae</taxon>
        <taxon>Hypocreales</taxon>
        <taxon>Bionectriaceae</taxon>
        <taxon>Geosmithia</taxon>
    </lineage>
</organism>
<dbReference type="InterPro" id="IPR012677">
    <property type="entry name" value="Nucleotide-bd_a/b_plait_sf"/>
</dbReference>
<feature type="compositionally biased region" description="Pro residues" evidence="2">
    <location>
        <begin position="96"/>
        <end position="106"/>
    </location>
</feature>
<feature type="compositionally biased region" description="Low complexity" evidence="2">
    <location>
        <begin position="747"/>
        <end position="762"/>
    </location>
</feature>
<feature type="region of interest" description="Disordered" evidence="2">
    <location>
        <begin position="830"/>
        <end position="867"/>
    </location>
</feature>
<dbReference type="GeneID" id="55967525"/>
<feature type="compositionally biased region" description="Low complexity" evidence="2">
    <location>
        <begin position="84"/>
        <end position="95"/>
    </location>
</feature>
<keyword evidence="1" id="KW-0694">RNA-binding</keyword>
<dbReference type="InterPro" id="IPR035979">
    <property type="entry name" value="RBD_domain_sf"/>
</dbReference>
<feature type="region of interest" description="Disordered" evidence="2">
    <location>
        <begin position="743"/>
        <end position="762"/>
    </location>
</feature>
<feature type="compositionally biased region" description="Polar residues" evidence="2">
    <location>
        <begin position="282"/>
        <end position="295"/>
    </location>
</feature>
<name>A0A9P5D916_9HYPO</name>
<evidence type="ECO:0000313" key="5">
    <source>
        <dbReference type="Proteomes" id="UP000749293"/>
    </source>
</evidence>
<feature type="compositionally biased region" description="Pro residues" evidence="2">
    <location>
        <begin position="326"/>
        <end position="335"/>
    </location>
</feature>
<dbReference type="Proteomes" id="UP000749293">
    <property type="component" value="Unassembled WGS sequence"/>
</dbReference>
<feature type="compositionally biased region" description="Polar residues" evidence="2">
    <location>
        <begin position="11"/>
        <end position="24"/>
    </location>
</feature>
<feature type="region of interest" description="Disordered" evidence="2">
    <location>
        <begin position="1"/>
        <end position="26"/>
    </location>
</feature>
<feature type="region of interest" description="Disordered" evidence="2">
    <location>
        <begin position="485"/>
        <end position="579"/>
    </location>
</feature>
<evidence type="ECO:0000256" key="2">
    <source>
        <dbReference type="SAM" id="MobiDB-lite"/>
    </source>
</evidence>
<dbReference type="InterPro" id="IPR000504">
    <property type="entry name" value="RRM_dom"/>
</dbReference>